<sequence>MSSSDRSQAADVQTAVQDVKGTYEVRTFGCQMNVHDSERMAGLLEGAGYVRASQDADAADIVVFNTCAVRENADNRLYGNLGQLAPKKAARPGMQIAVGGCLAQKDRDTIVKKAPWVDVVFGTHNVGKLPVLLERARLRSEAQVEIAESLEAFPSTLPTRRESAYAAWVSISVGCNNTCTFCIVPQLRGKEKDRRPGDILAEIEALVDEGVTEITLLGQNVNAYGSDIGDREAFSKLLRACGRIDGLERVRFTSPHPRDFTDDVIAAMAETPNVMPQLHMPLQSGSSRVLKAMRRSYRQERFLGIIEKVRAAIPEAAISTDIIVGFPGETEEDFAETLHVVREARFAQAFTFQYSKRPGTPAADMEGQIPKEVVQERYERLVELQEEISWAENKKQVGRTLELMVAEGEGRKDDATQRLSGRAPDNRLVHFTRPQEPVRPGDMVTVEITYAAPHHLLAEGPAKAVRRTRAGDAWERRTTAGAAPGQQGSGVMLGLPTVGVPEPEPATTGGCCPA</sequence>
<dbReference type="EC" id="2.8.4.3" evidence="9 14"/>
<dbReference type="HAMAP" id="MF_01864">
    <property type="entry name" value="tRNA_metthiotr_MiaB"/>
    <property type="match status" value="1"/>
</dbReference>
<feature type="binding site" evidence="14">
    <location>
        <position position="179"/>
    </location>
    <ligand>
        <name>[4Fe-4S] cluster</name>
        <dbReference type="ChEBI" id="CHEBI:49883"/>
        <label>2</label>
        <note>4Fe-4S-S-AdoMet</note>
    </ligand>
</feature>
<dbReference type="CDD" id="cd01335">
    <property type="entry name" value="Radical_SAM"/>
    <property type="match status" value="1"/>
</dbReference>
<dbReference type="InterPro" id="IPR058240">
    <property type="entry name" value="rSAM_sf"/>
</dbReference>
<dbReference type="InterPro" id="IPR020612">
    <property type="entry name" value="Methylthiotransferase_CS"/>
</dbReference>
<evidence type="ECO:0000256" key="12">
    <source>
        <dbReference type="ARBA" id="ARBA00080698"/>
    </source>
</evidence>
<evidence type="ECO:0000256" key="6">
    <source>
        <dbReference type="ARBA" id="ARBA00022723"/>
    </source>
</evidence>
<keyword evidence="8 14" id="KW-0411">Iron-sulfur</keyword>
<evidence type="ECO:0000256" key="3">
    <source>
        <dbReference type="ARBA" id="ARBA00022679"/>
    </source>
</evidence>
<comment type="similarity">
    <text evidence="14">Belongs to the methylthiotransferase family. MiaB subfamily.</text>
</comment>
<evidence type="ECO:0000256" key="2">
    <source>
        <dbReference type="ARBA" id="ARBA00022485"/>
    </source>
</evidence>
<keyword evidence="6 14" id="KW-0479">Metal-binding</keyword>
<dbReference type="InterPro" id="IPR002792">
    <property type="entry name" value="TRAM_dom"/>
</dbReference>
<evidence type="ECO:0000256" key="11">
    <source>
        <dbReference type="ARBA" id="ARBA00068570"/>
    </source>
</evidence>
<evidence type="ECO:0000313" key="19">
    <source>
        <dbReference type="EMBL" id="RCG26974.1"/>
    </source>
</evidence>
<keyword evidence="2 14" id="KW-0004">4Fe-4S</keyword>
<dbReference type="SUPFAM" id="SSF102114">
    <property type="entry name" value="Radical SAM enzymes"/>
    <property type="match status" value="1"/>
</dbReference>
<evidence type="ECO:0000256" key="14">
    <source>
        <dbReference type="HAMAP-Rule" id="MF_01864"/>
    </source>
</evidence>
<feature type="domain" description="MTTase N-terminal" evidence="17">
    <location>
        <begin position="21"/>
        <end position="138"/>
    </location>
</feature>
<keyword evidence="3 14" id="KW-0808">Transferase</keyword>
<comment type="function">
    <text evidence="1 14">Catalyzes the methylthiolation of N6-(dimethylallyl)adenosine (i(6)A), leading to the formation of 2-methylthio-N6-(dimethylallyl)adenosine (ms(2)i(6)A) at position 37 in tRNAs that read codons beginning with uridine.</text>
</comment>
<accession>A0A367F9E4</accession>
<organism evidence="19 20">
    <name type="scientific">Streptomyces diacarni</name>
    <dbReference type="NCBI Taxonomy" id="2800381"/>
    <lineage>
        <taxon>Bacteria</taxon>
        <taxon>Bacillati</taxon>
        <taxon>Actinomycetota</taxon>
        <taxon>Actinomycetes</taxon>
        <taxon>Kitasatosporales</taxon>
        <taxon>Streptomycetaceae</taxon>
        <taxon>Streptomyces</taxon>
    </lineage>
</organism>
<dbReference type="FunFam" id="3.80.30.20:FF:000001">
    <property type="entry name" value="tRNA-2-methylthio-N(6)-dimethylallyladenosine synthase 2"/>
    <property type="match status" value="1"/>
</dbReference>
<dbReference type="GO" id="GO:0035597">
    <property type="term" value="F:tRNA-2-methylthio-N(6)-dimethylallyladenosine(37) synthase activity"/>
    <property type="evidence" value="ECO:0007669"/>
    <property type="project" value="UniProtKB-EC"/>
</dbReference>
<evidence type="ECO:0000256" key="1">
    <source>
        <dbReference type="ARBA" id="ARBA00003234"/>
    </source>
</evidence>
<dbReference type="PANTHER" id="PTHR43020:SF2">
    <property type="entry name" value="MITOCHONDRIAL TRNA METHYLTHIOTRANSFERASE CDK5RAP1"/>
    <property type="match status" value="1"/>
</dbReference>
<dbReference type="SFLD" id="SFLDG01061">
    <property type="entry name" value="methylthiotransferase"/>
    <property type="match status" value="1"/>
</dbReference>
<keyword evidence="5 14" id="KW-0819">tRNA processing</keyword>
<dbReference type="InterPro" id="IPR038135">
    <property type="entry name" value="Methylthiotransferase_N_sf"/>
</dbReference>
<dbReference type="PANTHER" id="PTHR43020">
    <property type="entry name" value="CDK5 REGULATORY SUBUNIT-ASSOCIATED PROTEIN 1"/>
    <property type="match status" value="1"/>
</dbReference>
<evidence type="ECO:0000256" key="8">
    <source>
        <dbReference type="ARBA" id="ARBA00023014"/>
    </source>
</evidence>
<dbReference type="NCBIfam" id="TIGR01574">
    <property type="entry name" value="miaB-methiolase"/>
    <property type="match status" value="1"/>
</dbReference>
<dbReference type="InterPro" id="IPR006463">
    <property type="entry name" value="MiaB_methiolase"/>
</dbReference>
<dbReference type="NCBIfam" id="TIGR00089">
    <property type="entry name" value="MiaB/RimO family radical SAM methylthiotransferase"/>
    <property type="match status" value="1"/>
</dbReference>
<dbReference type="RefSeq" id="WP_114020783.1">
    <property type="nucleotide sequence ID" value="NZ_QOIN01000030.1"/>
</dbReference>
<feature type="binding site" evidence="14">
    <location>
        <position position="101"/>
    </location>
    <ligand>
        <name>[4Fe-4S] cluster</name>
        <dbReference type="ChEBI" id="CHEBI:49883"/>
        <label>1</label>
    </ligand>
</feature>
<dbReference type="InterPro" id="IPR013848">
    <property type="entry name" value="Methylthiotransferase_N"/>
</dbReference>
<dbReference type="Gene3D" id="3.80.30.20">
    <property type="entry name" value="tm_1862 like domain"/>
    <property type="match status" value="1"/>
</dbReference>
<evidence type="ECO:0000256" key="15">
    <source>
        <dbReference type="SAM" id="MobiDB-lite"/>
    </source>
</evidence>
<dbReference type="PROSITE" id="PS51918">
    <property type="entry name" value="RADICAL_SAM"/>
    <property type="match status" value="1"/>
</dbReference>
<dbReference type="AlphaFoldDB" id="A0A367F9E4"/>
<evidence type="ECO:0000259" key="18">
    <source>
        <dbReference type="PROSITE" id="PS51918"/>
    </source>
</evidence>
<proteinExistence type="inferred from homology"/>
<dbReference type="Proteomes" id="UP000252914">
    <property type="component" value="Unassembled WGS sequence"/>
</dbReference>
<dbReference type="PROSITE" id="PS01278">
    <property type="entry name" value="MTTASE_RADICAL"/>
    <property type="match status" value="1"/>
</dbReference>
<dbReference type="SFLD" id="SFLDG01082">
    <property type="entry name" value="B12-binding_domain_containing"/>
    <property type="match status" value="1"/>
</dbReference>
<comment type="subunit">
    <text evidence="14">Monomer.</text>
</comment>
<feature type="region of interest" description="Disordered" evidence="15">
    <location>
        <begin position="477"/>
        <end position="514"/>
    </location>
</feature>
<evidence type="ECO:0000256" key="10">
    <source>
        <dbReference type="ARBA" id="ARBA00051425"/>
    </source>
</evidence>
<feature type="binding site" evidence="14">
    <location>
        <position position="67"/>
    </location>
    <ligand>
        <name>[4Fe-4S] cluster</name>
        <dbReference type="ChEBI" id="CHEBI:49883"/>
        <label>1</label>
    </ligand>
</feature>
<dbReference type="SMART" id="SM00729">
    <property type="entry name" value="Elp3"/>
    <property type="match status" value="1"/>
</dbReference>
<evidence type="ECO:0000259" key="16">
    <source>
        <dbReference type="PROSITE" id="PS50926"/>
    </source>
</evidence>
<evidence type="ECO:0000256" key="5">
    <source>
        <dbReference type="ARBA" id="ARBA00022694"/>
    </source>
</evidence>
<keyword evidence="4 14" id="KW-0949">S-adenosyl-L-methionine</keyword>
<keyword evidence="20" id="KW-1185">Reference proteome</keyword>
<dbReference type="PROSITE" id="PS51449">
    <property type="entry name" value="MTTASE_N"/>
    <property type="match status" value="1"/>
</dbReference>
<dbReference type="Pfam" id="PF00919">
    <property type="entry name" value="UPF0004"/>
    <property type="match status" value="1"/>
</dbReference>
<comment type="catalytic activity">
    <reaction evidence="10 14">
        <text>N(6)-dimethylallyladenosine(37) in tRNA + (sulfur carrier)-SH + AH2 + 2 S-adenosyl-L-methionine = 2-methylsulfanyl-N(6)-dimethylallyladenosine(37) in tRNA + (sulfur carrier)-H + 5'-deoxyadenosine + L-methionine + A + S-adenosyl-L-homocysteine + 2 H(+)</text>
        <dbReference type="Rhea" id="RHEA:37067"/>
        <dbReference type="Rhea" id="RHEA-COMP:10375"/>
        <dbReference type="Rhea" id="RHEA-COMP:10376"/>
        <dbReference type="Rhea" id="RHEA-COMP:14737"/>
        <dbReference type="Rhea" id="RHEA-COMP:14739"/>
        <dbReference type="ChEBI" id="CHEBI:13193"/>
        <dbReference type="ChEBI" id="CHEBI:15378"/>
        <dbReference type="ChEBI" id="CHEBI:17319"/>
        <dbReference type="ChEBI" id="CHEBI:17499"/>
        <dbReference type="ChEBI" id="CHEBI:29917"/>
        <dbReference type="ChEBI" id="CHEBI:57844"/>
        <dbReference type="ChEBI" id="CHEBI:57856"/>
        <dbReference type="ChEBI" id="CHEBI:59789"/>
        <dbReference type="ChEBI" id="CHEBI:64428"/>
        <dbReference type="ChEBI" id="CHEBI:74415"/>
        <dbReference type="ChEBI" id="CHEBI:74417"/>
        <dbReference type="EC" id="2.8.4.3"/>
    </reaction>
</comment>
<dbReference type="FunFam" id="3.40.50.12160:FF:000003">
    <property type="entry name" value="CDK5 regulatory subunit-associated protein 1"/>
    <property type="match status" value="1"/>
</dbReference>
<dbReference type="SFLD" id="SFLDF00273">
    <property type="entry name" value="(dimethylallyl)adenosine_tRNA"/>
    <property type="match status" value="1"/>
</dbReference>
<name>A0A367F9E4_9ACTN</name>
<dbReference type="Pfam" id="PF04055">
    <property type="entry name" value="Radical_SAM"/>
    <property type="match status" value="1"/>
</dbReference>
<gene>
    <name evidence="14" type="primary">miaB</name>
    <name evidence="19" type="ORF">DTL70_05875</name>
</gene>
<evidence type="ECO:0000259" key="17">
    <source>
        <dbReference type="PROSITE" id="PS51449"/>
    </source>
</evidence>
<dbReference type="GO" id="GO:0005829">
    <property type="term" value="C:cytosol"/>
    <property type="evidence" value="ECO:0007669"/>
    <property type="project" value="TreeGrafter"/>
</dbReference>
<feature type="domain" description="Radical SAM core" evidence="18">
    <location>
        <begin position="161"/>
        <end position="392"/>
    </location>
</feature>
<dbReference type="PROSITE" id="PS50926">
    <property type="entry name" value="TRAM"/>
    <property type="match status" value="1"/>
</dbReference>
<feature type="binding site" evidence="14">
    <location>
        <position position="182"/>
    </location>
    <ligand>
        <name>[4Fe-4S] cluster</name>
        <dbReference type="ChEBI" id="CHEBI:49883"/>
        <label>2</label>
        <note>4Fe-4S-S-AdoMet</note>
    </ligand>
</feature>
<dbReference type="InterPro" id="IPR007197">
    <property type="entry name" value="rSAM"/>
</dbReference>
<evidence type="ECO:0000256" key="9">
    <source>
        <dbReference type="ARBA" id="ARBA00033765"/>
    </source>
</evidence>
<evidence type="ECO:0000256" key="13">
    <source>
        <dbReference type="ARBA" id="ARBA00081141"/>
    </source>
</evidence>
<dbReference type="InterPro" id="IPR005839">
    <property type="entry name" value="Methylthiotransferase"/>
</dbReference>
<dbReference type="GO" id="GO:0051539">
    <property type="term" value="F:4 iron, 4 sulfur cluster binding"/>
    <property type="evidence" value="ECO:0007669"/>
    <property type="project" value="UniProtKB-UniRule"/>
</dbReference>
<evidence type="ECO:0000256" key="7">
    <source>
        <dbReference type="ARBA" id="ARBA00023004"/>
    </source>
</evidence>
<dbReference type="SFLD" id="SFLDS00029">
    <property type="entry name" value="Radical_SAM"/>
    <property type="match status" value="1"/>
</dbReference>
<evidence type="ECO:0000313" key="20">
    <source>
        <dbReference type="Proteomes" id="UP000252914"/>
    </source>
</evidence>
<dbReference type="GO" id="GO:0046872">
    <property type="term" value="F:metal ion binding"/>
    <property type="evidence" value="ECO:0007669"/>
    <property type="project" value="UniProtKB-KW"/>
</dbReference>
<protein>
    <recommendedName>
        <fullName evidence="11 14">tRNA-2-methylthio-N(6)-dimethylallyladenosine synthase</fullName>
        <ecNumber evidence="9 14">2.8.4.3</ecNumber>
    </recommendedName>
    <alternativeName>
        <fullName evidence="13 14">(Dimethylallyl)adenosine tRNA methylthiotransferase MiaB</fullName>
    </alternativeName>
    <alternativeName>
        <fullName evidence="12 14">tRNA-i(6)A37 methylthiotransferase</fullName>
    </alternativeName>
</protein>
<keyword evidence="14" id="KW-0963">Cytoplasm</keyword>
<dbReference type="InterPro" id="IPR006638">
    <property type="entry name" value="Elp3/MiaA/NifB-like_rSAM"/>
</dbReference>
<dbReference type="InterPro" id="IPR023404">
    <property type="entry name" value="rSAM_horseshoe"/>
</dbReference>
<comment type="caution">
    <text evidence="19">The sequence shown here is derived from an EMBL/GenBank/DDBJ whole genome shotgun (WGS) entry which is preliminary data.</text>
</comment>
<evidence type="ECO:0000256" key="4">
    <source>
        <dbReference type="ARBA" id="ARBA00022691"/>
    </source>
</evidence>
<comment type="cofactor">
    <cofactor evidence="14">
        <name>[4Fe-4S] cluster</name>
        <dbReference type="ChEBI" id="CHEBI:49883"/>
    </cofactor>
    <text evidence="14">Binds 2 [4Fe-4S] clusters. One cluster is coordinated with 3 cysteines and an exchangeable S-adenosyl-L-methionine.</text>
</comment>
<comment type="subcellular location">
    <subcellularLocation>
        <location evidence="14">Cytoplasm</location>
    </subcellularLocation>
</comment>
<feature type="binding site" evidence="14">
    <location>
        <position position="30"/>
    </location>
    <ligand>
        <name>[4Fe-4S] cluster</name>
        <dbReference type="ChEBI" id="CHEBI:49883"/>
        <label>1</label>
    </ligand>
</feature>
<dbReference type="Gene3D" id="3.40.50.12160">
    <property type="entry name" value="Methylthiotransferase, N-terminal domain"/>
    <property type="match status" value="1"/>
</dbReference>
<feature type="binding site" evidence="14">
    <location>
        <position position="175"/>
    </location>
    <ligand>
        <name>[4Fe-4S] cluster</name>
        <dbReference type="ChEBI" id="CHEBI:49883"/>
        <label>2</label>
        <note>4Fe-4S-S-AdoMet</note>
    </ligand>
</feature>
<keyword evidence="7 14" id="KW-0408">Iron</keyword>
<reference evidence="19 20" key="1">
    <citation type="submission" date="2018-06" db="EMBL/GenBank/DDBJ databases">
        <title>Streptomyces reniochalinae sp. nov. and Streptomyces diacarnus sp. nov. from marine sponges.</title>
        <authorList>
            <person name="Li L."/>
        </authorList>
    </citation>
    <scope>NUCLEOTIDE SEQUENCE [LARGE SCALE GENOMIC DNA]</scope>
    <source>
        <strain evidence="19 20">LHW51701</strain>
    </source>
</reference>
<feature type="domain" description="TRAM" evidence="16">
    <location>
        <begin position="394"/>
        <end position="462"/>
    </location>
</feature>
<dbReference type="EMBL" id="QOIN01000030">
    <property type="protein sequence ID" value="RCG26974.1"/>
    <property type="molecule type" value="Genomic_DNA"/>
</dbReference>